<dbReference type="PANTHER" id="PTHR11530:SF11">
    <property type="entry name" value="D-ASPARTATE OXIDASE"/>
    <property type="match status" value="1"/>
</dbReference>
<evidence type="ECO:0000256" key="8">
    <source>
        <dbReference type="ARBA" id="ARBA00049547"/>
    </source>
</evidence>
<comment type="similarity">
    <text evidence="2">Belongs to the DAMOX/DASOX family.</text>
</comment>
<dbReference type="GO" id="GO:0005737">
    <property type="term" value="C:cytoplasm"/>
    <property type="evidence" value="ECO:0007669"/>
    <property type="project" value="TreeGrafter"/>
</dbReference>
<name>A0A8J3TGE8_9ACTN</name>
<dbReference type="InterPro" id="IPR023209">
    <property type="entry name" value="DAO"/>
</dbReference>
<dbReference type="GO" id="GO:0019478">
    <property type="term" value="P:D-amino acid catabolic process"/>
    <property type="evidence" value="ECO:0007669"/>
    <property type="project" value="TreeGrafter"/>
</dbReference>
<dbReference type="SUPFAM" id="SSF51971">
    <property type="entry name" value="Nucleotide-binding domain"/>
    <property type="match status" value="1"/>
</dbReference>
<dbReference type="PIRSF" id="PIRSF000189">
    <property type="entry name" value="D-aa_oxidase"/>
    <property type="match status" value="1"/>
</dbReference>
<proteinExistence type="inferred from homology"/>
<accession>A0A8J3TGE8</accession>
<sequence length="320" mass="35127">MMRPKPEVLVIGAGVSGLTTALLLAKNNLRVRIWTRDALLRTTSCAAGALWGPYLVSDQRVLPWATQTRLELERLAVRDRSCGVRVVYGHEAARTAAPPPGWATELPGFRTSRPDELPAGFTTGWWYRAPIVDMPTYLRYLYDRFTDCGGKLDQRAVGSLAEAVAEAPVVVNCAGYDARNLVPDASLRPTRGQIVVVDDPGIEEFFAEHDESEEPTYILPQHDHGRVVLGGSVEPGRTDRVPDERISTAIRRRCAEVMPALRDARVVEVRVGLRPTRSRVRLERTAVDGGHVIHNYGHGGGGVTLSWGCAHDVLSLINAI</sequence>
<keyword evidence="12" id="KW-1185">Reference proteome</keyword>
<evidence type="ECO:0000256" key="6">
    <source>
        <dbReference type="ARBA" id="ARBA00039101"/>
    </source>
</evidence>
<feature type="binding site" evidence="9">
    <location>
        <begin position="299"/>
        <end position="304"/>
    </location>
    <ligand>
        <name>FAD</name>
        <dbReference type="ChEBI" id="CHEBI:57692"/>
    </ligand>
</feature>
<protein>
    <recommendedName>
        <fullName evidence="7">D-amino-acid oxidase</fullName>
        <ecNumber evidence="6">1.4.3.3</ecNumber>
    </recommendedName>
</protein>
<dbReference type="EMBL" id="BOON01000046">
    <property type="protein sequence ID" value="GII25111.1"/>
    <property type="molecule type" value="Genomic_DNA"/>
</dbReference>
<keyword evidence="3" id="KW-0285">Flavoprotein</keyword>
<evidence type="ECO:0000256" key="2">
    <source>
        <dbReference type="ARBA" id="ARBA00006730"/>
    </source>
</evidence>
<dbReference type="Gene3D" id="3.40.50.720">
    <property type="entry name" value="NAD(P)-binding Rossmann-like Domain"/>
    <property type="match status" value="1"/>
</dbReference>
<dbReference type="GO" id="GO:0071949">
    <property type="term" value="F:FAD binding"/>
    <property type="evidence" value="ECO:0007669"/>
    <property type="project" value="InterPro"/>
</dbReference>
<dbReference type="Proteomes" id="UP000599074">
    <property type="component" value="Unassembled WGS sequence"/>
</dbReference>
<evidence type="ECO:0000313" key="12">
    <source>
        <dbReference type="Proteomes" id="UP000599074"/>
    </source>
</evidence>
<feature type="binding site" evidence="9">
    <location>
        <position position="300"/>
    </location>
    <ligand>
        <name>D-dopa</name>
        <dbReference type="ChEBI" id="CHEBI:149689"/>
    </ligand>
</feature>
<organism evidence="11 12">
    <name type="scientific">Planosporangium mesophilum</name>
    <dbReference type="NCBI Taxonomy" id="689768"/>
    <lineage>
        <taxon>Bacteria</taxon>
        <taxon>Bacillati</taxon>
        <taxon>Actinomycetota</taxon>
        <taxon>Actinomycetes</taxon>
        <taxon>Micromonosporales</taxon>
        <taxon>Micromonosporaceae</taxon>
        <taxon>Planosporangium</taxon>
    </lineage>
</organism>
<dbReference type="PANTHER" id="PTHR11530">
    <property type="entry name" value="D-AMINO ACID OXIDASE"/>
    <property type="match status" value="1"/>
</dbReference>
<evidence type="ECO:0000256" key="9">
    <source>
        <dbReference type="PIRSR" id="PIRSR000189-1"/>
    </source>
</evidence>
<dbReference type="SUPFAM" id="SSF54373">
    <property type="entry name" value="FAD-linked reductases, C-terminal domain"/>
    <property type="match status" value="1"/>
</dbReference>
<gene>
    <name evidence="11" type="ORF">Pme01_47080</name>
</gene>
<dbReference type="PROSITE" id="PS00677">
    <property type="entry name" value="DAO"/>
    <property type="match status" value="1"/>
</dbReference>
<feature type="binding site" evidence="9">
    <location>
        <begin position="43"/>
        <end position="44"/>
    </location>
    <ligand>
        <name>FAD</name>
        <dbReference type="ChEBI" id="CHEBI:57692"/>
    </ligand>
</feature>
<dbReference type="AlphaFoldDB" id="A0A8J3TGE8"/>
<comment type="cofactor">
    <cofactor evidence="1 9">
        <name>FAD</name>
        <dbReference type="ChEBI" id="CHEBI:57692"/>
    </cofactor>
</comment>
<evidence type="ECO:0000256" key="4">
    <source>
        <dbReference type="ARBA" id="ARBA00022827"/>
    </source>
</evidence>
<feature type="binding site" evidence="9">
    <location>
        <position position="274"/>
    </location>
    <ligand>
        <name>D-dopa</name>
        <dbReference type="ChEBI" id="CHEBI:149689"/>
    </ligand>
</feature>
<evidence type="ECO:0000256" key="7">
    <source>
        <dbReference type="ARBA" id="ARBA00039751"/>
    </source>
</evidence>
<comment type="catalytic activity">
    <reaction evidence="8">
        <text>a D-alpha-amino acid + O2 + H2O = a 2-oxocarboxylate + H2O2 + NH4(+)</text>
        <dbReference type="Rhea" id="RHEA:21816"/>
        <dbReference type="ChEBI" id="CHEBI:15377"/>
        <dbReference type="ChEBI" id="CHEBI:15379"/>
        <dbReference type="ChEBI" id="CHEBI:16240"/>
        <dbReference type="ChEBI" id="CHEBI:28938"/>
        <dbReference type="ChEBI" id="CHEBI:35179"/>
        <dbReference type="ChEBI" id="CHEBI:59871"/>
        <dbReference type="EC" id="1.4.3.3"/>
    </reaction>
    <physiologicalReaction direction="left-to-right" evidence="8">
        <dbReference type="Rhea" id="RHEA:21817"/>
    </physiologicalReaction>
</comment>
<evidence type="ECO:0000256" key="3">
    <source>
        <dbReference type="ARBA" id="ARBA00022630"/>
    </source>
</evidence>
<feature type="binding site" evidence="9">
    <location>
        <position position="157"/>
    </location>
    <ligand>
        <name>FAD</name>
        <dbReference type="ChEBI" id="CHEBI:57692"/>
    </ligand>
</feature>
<feature type="binding site" evidence="9">
    <location>
        <position position="209"/>
    </location>
    <ligand>
        <name>D-dopa</name>
        <dbReference type="ChEBI" id="CHEBI:149689"/>
    </ligand>
</feature>
<evidence type="ECO:0000259" key="10">
    <source>
        <dbReference type="Pfam" id="PF01266"/>
    </source>
</evidence>
<dbReference type="Gene3D" id="3.30.9.10">
    <property type="entry name" value="D-Amino Acid Oxidase, subunit A, domain 2"/>
    <property type="match status" value="1"/>
</dbReference>
<dbReference type="InterPro" id="IPR006181">
    <property type="entry name" value="D-amino_acid_oxidase_CS"/>
</dbReference>
<keyword evidence="5" id="KW-0560">Oxidoreductase</keyword>
<feature type="domain" description="FAD dependent oxidoreductase" evidence="10">
    <location>
        <begin position="8"/>
        <end position="312"/>
    </location>
</feature>
<evidence type="ECO:0000256" key="1">
    <source>
        <dbReference type="ARBA" id="ARBA00001974"/>
    </source>
</evidence>
<evidence type="ECO:0000256" key="5">
    <source>
        <dbReference type="ARBA" id="ARBA00023002"/>
    </source>
</evidence>
<feature type="binding site" evidence="9">
    <location>
        <position position="217"/>
    </location>
    <ligand>
        <name>D-dopa</name>
        <dbReference type="ChEBI" id="CHEBI:149689"/>
    </ligand>
</feature>
<keyword evidence="4 9" id="KW-0274">FAD</keyword>
<comment type="caution">
    <text evidence="11">The sequence shown here is derived from an EMBL/GenBank/DDBJ whole genome shotgun (WGS) entry which is preliminary data.</text>
</comment>
<evidence type="ECO:0000313" key="11">
    <source>
        <dbReference type="EMBL" id="GII25111.1"/>
    </source>
</evidence>
<reference evidence="11" key="1">
    <citation type="submission" date="2021-01" db="EMBL/GenBank/DDBJ databases">
        <title>Whole genome shotgun sequence of Planosporangium mesophilum NBRC 109066.</title>
        <authorList>
            <person name="Komaki H."/>
            <person name="Tamura T."/>
        </authorList>
    </citation>
    <scope>NUCLEOTIDE SEQUENCE</scope>
    <source>
        <strain evidence="11">NBRC 109066</strain>
    </source>
</reference>
<dbReference type="EC" id="1.4.3.3" evidence="6"/>
<dbReference type="GO" id="GO:0003884">
    <property type="term" value="F:D-amino-acid oxidase activity"/>
    <property type="evidence" value="ECO:0007669"/>
    <property type="project" value="UniProtKB-EC"/>
</dbReference>
<dbReference type="Pfam" id="PF01266">
    <property type="entry name" value="DAO"/>
    <property type="match status" value="1"/>
</dbReference>
<dbReference type="InterPro" id="IPR006076">
    <property type="entry name" value="FAD-dep_OxRdtase"/>
</dbReference>